<dbReference type="EMBL" id="HBGN01022292">
    <property type="protein sequence ID" value="CAD9336328.1"/>
    <property type="molecule type" value="Transcribed_RNA"/>
</dbReference>
<dbReference type="AlphaFoldDB" id="A0A6S8UA16"/>
<feature type="signal peptide" evidence="1">
    <location>
        <begin position="1"/>
        <end position="19"/>
    </location>
</feature>
<organism evidence="2">
    <name type="scientific">Ditylum brightwellii</name>
    <dbReference type="NCBI Taxonomy" id="49249"/>
    <lineage>
        <taxon>Eukaryota</taxon>
        <taxon>Sar</taxon>
        <taxon>Stramenopiles</taxon>
        <taxon>Ochrophyta</taxon>
        <taxon>Bacillariophyta</taxon>
        <taxon>Mediophyceae</taxon>
        <taxon>Lithodesmiophycidae</taxon>
        <taxon>Lithodesmiales</taxon>
        <taxon>Lithodesmiaceae</taxon>
        <taxon>Ditylum</taxon>
    </lineage>
</organism>
<gene>
    <name evidence="2" type="ORF">DBRI1063_LOCUS14218</name>
</gene>
<feature type="chain" id="PRO_5030159464" evidence="1">
    <location>
        <begin position="20"/>
        <end position="126"/>
    </location>
</feature>
<evidence type="ECO:0000313" key="2">
    <source>
        <dbReference type="EMBL" id="CAD9336328.1"/>
    </source>
</evidence>
<accession>A0A6S8UA16</accession>
<sequence>MLGVPVVVLHWLFHNAGDAAQQDLQGLPPLPGGVKGAKGNDYSQGDAAYDFWHHYCGRGCYSSLDGCCSPPMEAHYHINGSLWAAAQLSRVLHFKLLEGFRDHHCHMAFSADVYGELPLLLDAKYI</sequence>
<evidence type="ECO:0000256" key="1">
    <source>
        <dbReference type="SAM" id="SignalP"/>
    </source>
</evidence>
<name>A0A6S8UA16_9STRA</name>
<keyword evidence="1" id="KW-0732">Signal</keyword>
<reference evidence="2" key="1">
    <citation type="submission" date="2021-01" db="EMBL/GenBank/DDBJ databases">
        <authorList>
            <person name="Corre E."/>
            <person name="Pelletier E."/>
            <person name="Niang G."/>
            <person name="Scheremetjew M."/>
            <person name="Finn R."/>
            <person name="Kale V."/>
            <person name="Holt S."/>
            <person name="Cochrane G."/>
            <person name="Meng A."/>
            <person name="Brown T."/>
            <person name="Cohen L."/>
        </authorList>
    </citation>
    <scope>NUCLEOTIDE SEQUENCE</scope>
    <source>
        <strain evidence="2">Pop2</strain>
    </source>
</reference>
<protein>
    <submittedName>
        <fullName evidence="2">Uncharacterized protein</fullName>
    </submittedName>
</protein>
<proteinExistence type="predicted"/>